<reference evidence="3" key="2">
    <citation type="submission" date="2020-05" db="UniProtKB">
        <authorList>
            <consortium name="EnsemblMetazoa"/>
        </authorList>
    </citation>
    <scope>IDENTIFICATION</scope>
    <source>
        <strain evidence="3">wikel</strain>
    </source>
</reference>
<feature type="compositionally biased region" description="Pro residues" evidence="1">
    <location>
        <begin position="13"/>
        <end position="24"/>
    </location>
</feature>
<dbReference type="PaxDb" id="6945-B7Q0K0"/>
<dbReference type="EMBL" id="DS833008">
    <property type="protein sequence ID" value="EEC12372.1"/>
    <property type="molecule type" value="Genomic_DNA"/>
</dbReference>
<dbReference type="EMBL" id="ABJB010566459">
    <property type="status" value="NOT_ANNOTATED_CDS"/>
    <property type="molecule type" value="Genomic_DNA"/>
</dbReference>
<accession>B7Q0K0</accession>
<name>B7Q0K0_IXOSC</name>
<organism>
    <name type="scientific">Ixodes scapularis</name>
    <name type="common">Black-legged tick</name>
    <name type="synonym">Deer tick</name>
    <dbReference type="NCBI Taxonomy" id="6945"/>
    <lineage>
        <taxon>Eukaryota</taxon>
        <taxon>Metazoa</taxon>
        <taxon>Ecdysozoa</taxon>
        <taxon>Arthropoda</taxon>
        <taxon>Chelicerata</taxon>
        <taxon>Arachnida</taxon>
        <taxon>Acari</taxon>
        <taxon>Parasitiformes</taxon>
        <taxon>Ixodida</taxon>
        <taxon>Ixodoidea</taxon>
        <taxon>Ixodidae</taxon>
        <taxon>Ixodinae</taxon>
        <taxon>Ixodes</taxon>
    </lineage>
</organism>
<dbReference type="HOGENOM" id="CLU_2628920_0_0_1"/>
<evidence type="ECO:0000313" key="2">
    <source>
        <dbReference type="EMBL" id="EEC12372.1"/>
    </source>
</evidence>
<evidence type="ECO:0000313" key="3">
    <source>
        <dbReference type="EnsemblMetazoa" id="ISCW009642-PA"/>
    </source>
</evidence>
<sequence length="78" mass="8193">PASASQWRSLPLPLSPPPEPPPCPRSASTNSAPAFGATTCDSIIAPTASVTITAGEPHLLAPRKTKKGNYPRLYQRNS</sequence>
<dbReference type="VEuPathDB" id="VectorBase:ISCW009642"/>
<feature type="region of interest" description="Disordered" evidence="1">
    <location>
        <begin position="1"/>
        <end position="34"/>
    </location>
</feature>
<dbReference type="AlphaFoldDB" id="B7Q0K0"/>
<dbReference type="InParanoid" id="B7Q0K0"/>
<reference evidence="2 4" key="1">
    <citation type="submission" date="2008-03" db="EMBL/GenBank/DDBJ databases">
        <title>Annotation of Ixodes scapularis.</title>
        <authorList>
            <consortium name="Ixodes scapularis Genome Project Consortium"/>
            <person name="Caler E."/>
            <person name="Hannick L.I."/>
            <person name="Bidwell S."/>
            <person name="Joardar V."/>
            <person name="Thiagarajan M."/>
            <person name="Amedeo P."/>
            <person name="Galinsky K.J."/>
            <person name="Schobel S."/>
            <person name="Inman J."/>
            <person name="Hostetler J."/>
            <person name="Miller J."/>
            <person name="Hammond M."/>
            <person name="Megy K."/>
            <person name="Lawson D."/>
            <person name="Kodira C."/>
            <person name="Sutton G."/>
            <person name="Meyer J."/>
            <person name="Hill C.A."/>
            <person name="Birren B."/>
            <person name="Nene V."/>
            <person name="Collins F."/>
            <person name="Alarcon-Chaidez F."/>
            <person name="Wikel S."/>
            <person name="Strausberg R."/>
        </authorList>
    </citation>
    <scope>NUCLEOTIDE SEQUENCE [LARGE SCALE GENOMIC DNA]</scope>
    <source>
        <strain evidence="4">Wikel</strain>
        <strain evidence="2">Wikel colony</strain>
    </source>
</reference>
<dbReference type="EnsemblMetazoa" id="ISCW009642-RA">
    <property type="protein sequence ID" value="ISCW009642-PA"/>
    <property type="gene ID" value="ISCW009642"/>
</dbReference>
<keyword evidence="4" id="KW-1185">Reference proteome</keyword>
<feature type="non-terminal residue" evidence="2">
    <location>
        <position position="1"/>
    </location>
</feature>
<feature type="non-terminal residue" evidence="2">
    <location>
        <position position="78"/>
    </location>
</feature>
<dbReference type="VEuPathDB" id="VectorBase:ISCI009642"/>
<protein>
    <submittedName>
        <fullName evidence="2 3">Uncharacterized protein</fullName>
    </submittedName>
</protein>
<dbReference type="Proteomes" id="UP000001555">
    <property type="component" value="Unassembled WGS sequence"/>
</dbReference>
<evidence type="ECO:0000313" key="4">
    <source>
        <dbReference type="Proteomes" id="UP000001555"/>
    </source>
</evidence>
<evidence type="ECO:0000256" key="1">
    <source>
        <dbReference type="SAM" id="MobiDB-lite"/>
    </source>
</evidence>
<feature type="region of interest" description="Disordered" evidence="1">
    <location>
        <begin position="59"/>
        <end position="78"/>
    </location>
</feature>
<proteinExistence type="predicted"/>
<gene>
    <name evidence="2" type="ORF">IscW_ISCW009642</name>
</gene>